<gene>
    <name evidence="19" type="ORF">BT96DRAFT_822141</name>
</gene>
<feature type="region of interest" description="Disordered" evidence="18">
    <location>
        <begin position="1"/>
        <end position="20"/>
    </location>
</feature>
<evidence type="ECO:0000256" key="16">
    <source>
        <dbReference type="ARBA" id="ARBA00044179"/>
    </source>
</evidence>
<dbReference type="AlphaFoldDB" id="A0A6A4HLD0"/>
<evidence type="ECO:0000256" key="13">
    <source>
        <dbReference type="ARBA" id="ARBA00023242"/>
    </source>
</evidence>
<dbReference type="PANTHER" id="PTHR28017">
    <property type="entry name" value="DASH COMPLEX SUBUNIT DAD3"/>
    <property type="match status" value="1"/>
</dbReference>
<dbReference type="GO" id="GO:0042729">
    <property type="term" value="C:DASH complex"/>
    <property type="evidence" value="ECO:0007669"/>
    <property type="project" value="InterPro"/>
</dbReference>
<evidence type="ECO:0000256" key="5">
    <source>
        <dbReference type="ARBA" id="ARBA00022454"/>
    </source>
</evidence>
<reference evidence="19" key="1">
    <citation type="journal article" date="2019" name="Environ. Microbiol.">
        <title>Fungal ecological strategies reflected in gene transcription - a case study of two litter decomposers.</title>
        <authorList>
            <person name="Barbi F."/>
            <person name="Kohler A."/>
            <person name="Barry K."/>
            <person name="Baskaran P."/>
            <person name="Daum C."/>
            <person name="Fauchery L."/>
            <person name="Ihrmark K."/>
            <person name="Kuo A."/>
            <person name="LaButti K."/>
            <person name="Lipzen A."/>
            <person name="Morin E."/>
            <person name="Grigoriev I.V."/>
            <person name="Henrissat B."/>
            <person name="Lindahl B."/>
            <person name="Martin F."/>
        </authorList>
    </citation>
    <scope>NUCLEOTIDE SEQUENCE</scope>
    <source>
        <strain evidence="19">JB14</strain>
    </source>
</reference>
<keyword evidence="14" id="KW-0131">Cell cycle</keyword>
<evidence type="ECO:0000256" key="4">
    <source>
        <dbReference type="ARBA" id="ARBA00006277"/>
    </source>
</evidence>
<keyword evidence="11" id="KW-0995">Kinetochore</keyword>
<dbReference type="Proteomes" id="UP000799118">
    <property type="component" value="Unassembled WGS sequence"/>
</dbReference>
<evidence type="ECO:0000256" key="8">
    <source>
        <dbReference type="ARBA" id="ARBA00022701"/>
    </source>
</evidence>
<keyword evidence="12" id="KW-0206">Cytoskeleton</keyword>
<keyword evidence="13" id="KW-0539">Nucleus</keyword>
<evidence type="ECO:0000256" key="14">
    <source>
        <dbReference type="ARBA" id="ARBA00023306"/>
    </source>
</evidence>
<evidence type="ECO:0000256" key="10">
    <source>
        <dbReference type="ARBA" id="ARBA00022829"/>
    </source>
</evidence>
<evidence type="ECO:0000256" key="9">
    <source>
        <dbReference type="ARBA" id="ARBA00022776"/>
    </source>
</evidence>
<evidence type="ECO:0000256" key="18">
    <source>
        <dbReference type="SAM" id="MobiDB-lite"/>
    </source>
</evidence>
<evidence type="ECO:0000256" key="11">
    <source>
        <dbReference type="ARBA" id="ARBA00022838"/>
    </source>
</evidence>
<dbReference type="InterPro" id="IPR013965">
    <property type="entry name" value="DASH_Dad3"/>
</dbReference>
<dbReference type="EMBL" id="ML769484">
    <property type="protein sequence ID" value="KAE9398381.1"/>
    <property type="molecule type" value="Genomic_DNA"/>
</dbReference>
<keyword evidence="9" id="KW-0498">Mitosis</keyword>
<organism evidence="19 20">
    <name type="scientific">Gymnopus androsaceus JB14</name>
    <dbReference type="NCBI Taxonomy" id="1447944"/>
    <lineage>
        <taxon>Eukaryota</taxon>
        <taxon>Fungi</taxon>
        <taxon>Dikarya</taxon>
        <taxon>Basidiomycota</taxon>
        <taxon>Agaricomycotina</taxon>
        <taxon>Agaricomycetes</taxon>
        <taxon>Agaricomycetidae</taxon>
        <taxon>Agaricales</taxon>
        <taxon>Marasmiineae</taxon>
        <taxon>Omphalotaceae</taxon>
        <taxon>Gymnopus</taxon>
    </lineage>
</organism>
<dbReference type="Pfam" id="PF08656">
    <property type="entry name" value="DASH_Dad3"/>
    <property type="match status" value="1"/>
</dbReference>
<evidence type="ECO:0000313" key="20">
    <source>
        <dbReference type="Proteomes" id="UP000799118"/>
    </source>
</evidence>
<sequence length="110" mass="12390">MSSPPPTENIFEENPYENHPSLSPIEAQVLWEYSKLAQNVKQITMKTRRLAEEPDQMLVSKLRSLETKMGLVLVLFKASVWNVINEQQVDYGPADADADANASGDTTVRR</sequence>
<evidence type="ECO:0000256" key="7">
    <source>
        <dbReference type="ARBA" id="ARBA00022618"/>
    </source>
</evidence>
<keyword evidence="15" id="KW-0137">Centromere</keyword>
<dbReference type="GO" id="GO:0008608">
    <property type="term" value="P:attachment of spindle microtubules to kinetochore"/>
    <property type="evidence" value="ECO:0007669"/>
    <property type="project" value="InterPro"/>
</dbReference>
<dbReference type="GO" id="GO:0051010">
    <property type="term" value="F:microtubule plus-end binding"/>
    <property type="evidence" value="ECO:0007669"/>
    <property type="project" value="TreeGrafter"/>
</dbReference>
<accession>A0A6A4HLD0</accession>
<keyword evidence="20" id="KW-1185">Reference proteome</keyword>
<keyword evidence="7" id="KW-0132">Cell division</keyword>
<keyword evidence="10" id="KW-0159">Chromosome partition</keyword>
<evidence type="ECO:0000256" key="6">
    <source>
        <dbReference type="ARBA" id="ARBA00022490"/>
    </source>
</evidence>
<protein>
    <recommendedName>
        <fullName evidence="16">DASH complex subunit DAD3</fullName>
    </recommendedName>
    <alternativeName>
        <fullName evidence="17">Outer kinetochore protein DAD3</fullName>
    </alternativeName>
</protein>
<keyword evidence="6" id="KW-0963">Cytoplasm</keyword>
<evidence type="ECO:0000256" key="1">
    <source>
        <dbReference type="ARBA" id="ARBA00004123"/>
    </source>
</evidence>
<evidence type="ECO:0000256" key="2">
    <source>
        <dbReference type="ARBA" id="ARBA00004186"/>
    </source>
</evidence>
<evidence type="ECO:0000256" key="15">
    <source>
        <dbReference type="ARBA" id="ARBA00023328"/>
    </source>
</evidence>
<keyword evidence="5" id="KW-0158">Chromosome</keyword>
<dbReference type="GO" id="GO:0072686">
    <property type="term" value="C:mitotic spindle"/>
    <property type="evidence" value="ECO:0007669"/>
    <property type="project" value="InterPro"/>
</dbReference>
<name>A0A6A4HLD0_9AGAR</name>
<comment type="similarity">
    <text evidence="4">Belongs to the DASH complex DAD3 family.</text>
</comment>
<evidence type="ECO:0000256" key="12">
    <source>
        <dbReference type="ARBA" id="ARBA00023212"/>
    </source>
</evidence>
<evidence type="ECO:0000256" key="17">
    <source>
        <dbReference type="ARBA" id="ARBA00044305"/>
    </source>
</evidence>
<keyword evidence="8" id="KW-0493">Microtubule</keyword>
<proteinExistence type="inferred from homology"/>
<evidence type="ECO:0000313" key="19">
    <source>
        <dbReference type="EMBL" id="KAE9398381.1"/>
    </source>
</evidence>
<dbReference type="OrthoDB" id="2443965at2759"/>
<evidence type="ECO:0000256" key="3">
    <source>
        <dbReference type="ARBA" id="ARBA00004629"/>
    </source>
</evidence>
<dbReference type="PANTHER" id="PTHR28017:SF1">
    <property type="entry name" value="DASH COMPLEX SUBUNIT DAD3"/>
    <property type="match status" value="1"/>
</dbReference>
<comment type="subcellular location">
    <subcellularLocation>
        <location evidence="3">Chromosome</location>
        <location evidence="3">Centromere</location>
        <location evidence="3">Kinetochore</location>
    </subcellularLocation>
    <subcellularLocation>
        <location evidence="2">Cytoplasm</location>
        <location evidence="2">Cytoskeleton</location>
        <location evidence="2">Spindle</location>
    </subcellularLocation>
    <subcellularLocation>
        <location evidence="1">Nucleus</location>
    </subcellularLocation>
</comment>
<dbReference type="GO" id="GO:0005874">
    <property type="term" value="C:microtubule"/>
    <property type="evidence" value="ECO:0007669"/>
    <property type="project" value="UniProtKB-KW"/>
</dbReference>
<dbReference type="GO" id="GO:0051301">
    <property type="term" value="P:cell division"/>
    <property type="evidence" value="ECO:0007669"/>
    <property type="project" value="UniProtKB-KW"/>
</dbReference>